<evidence type="ECO:0000313" key="2">
    <source>
        <dbReference type="Proteomes" id="UP000024404"/>
    </source>
</evidence>
<reference evidence="2" key="1">
    <citation type="submission" date="2013-10" db="EMBL/GenBank/DDBJ databases">
        <title>Genome sequencing of Onchocerca volvulus.</title>
        <authorList>
            <person name="Cotton J."/>
            <person name="Tsai J."/>
            <person name="Stanley E."/>
            <person name="Tracey A."/>
            <person name="Holroyd N."/>
            <person name="Lustigman S."/>
            <person name="Berriman M."/>
        </authorList>
    </citation>
    <scope>NUCLEOTIDE SEQUENCE</scope>
</reference>
<dbReference type="EnsemblMetazoa" id="OVOC4275.1">
    <property type="protein sequence ID" value="OVOC4275.1"/>
    <property type="gene ID" value="WBGene00241084"/>
</dbReference>
<sequence>MTLNSQRLISTKRVHEEIIDGKVEQDEEALGINGRPYPFKT</sequence>
<keyword evidence="2" id="KW-1185">Reference proteome</keyword>
<dbReference type="AlphaFoldDB" id="A0A8R1TTM8"/>
<name>A0A8R1TTM8_ONCVO</name>
<proteinExistence type="predicted"/>
<dbReference type="EMBL" id="CMVM020000129">
    <property type="status" value="NOT_ANNOTATED_CDS"/>
    <property type="molecule type" value="Genomic_DNA"/>
</dbReference>
<evidence type="ECO:0000313" key="1">
    <source>
        <dbReference type="EnsemblMetazoa" id="OVOC4275.1"/>
    </source>
</evidence>
<accession>A0A8R1TTM8</accession>
<protein>
    <submittedName>
        <fullName evidence="1">Uncharacterized protein</fullName>
    </submittedName>
</protein>
<dbReference type="Proteomes" id="UP000024404">
    <property type="component" value="Unassembled WGS sequence"/>
</dbReference>
<organism evidence="1 2">
    <name type="scientific">Onchocerca volvulus</name>
    <dbReference type="NCBI Taxonomy" id="6282"/>
    <lineage>
        <taxon>Eukaryota</taxon>
        <taxon>Metazoa</taxon>
        <taxon>Ecdysozoa</taxon>
        <taxon>Nematoda</taxon>
        <taxon>Chromadorea</taxon>
        <taxon>Rhabditida</taxon>
        <taxon>Spirurina</taxon>
        <taxon>Spiruromorpha</taxon>
        <taxon>Filarioidea</taxon>
        <taxon>Onchocercidae</taxon>
        <taxon>Onchocerca</taxon>
    </lineage>
</organism>
<reference evidence="1" key="2">
    <citation type="submission" date="2022-06" db="UniProtKB">
        <authorList>
            <consortium name="EnsemblMetazoa"/>
        </authorList>
    </citation>
    <scope>IDENTIFICATION</scope>
</reference>